<comment type="caution">
    <text evidence="1">The sequence shown here is derived from an EMBL/GenBank/DDBJ whole genome shotgun (WGS) entry which is preliminary data.</text>
</comment>
<protein>
    <submittedName>
        <fullName evidence="1">Uncharacterized protein</fullName>
    </submittedName>
</protein>
<gene>
    <name evidence="1" type="ORF">S01H1_54607</name>
</gene>
<proteinExistence type="predicted"/>
<dbReference type="AlphaFoldDB" id="X0W5M6"/>
<evidence type="ECO:0000313" key="1">
    <source>
        <dbReference type="EMBL" id="GAG18602.1"/>
    </source>
</evidence>
<name>X0W5M6_9ZZZZ</name>
<feature type="non-terminal residue" evidence="1">
    <location>
        <position position="1"/>
    </location>
</feature>
<reference evidence="1" key="1">
    <citation type="journal article" date="2014" name="Front. Microbiol.">
        <title>High frequency of phylogenetically diverse reductive dehalogenase-homologous genes in deep subseafloor sedimentary metagenomes.</title>
        <authorList>
            <person name="Kawai M."/>
            <person name="Futagami T."/>
            <person name="Toyoda A."/>
            <person name="Takaki Y."/>
            <person name="Nishi S."/>
            <person name="Hori S."/>
            <person name="Arai W."/>
            <person name="Tsubouchi T."/>
            <person name="Morono Y."/>
            <person name="Uchiyama I."/>
            <person name="Ito T."/>
            <person name="Fujiyama A."/>
            <person name="Inagaki F."/>
            <person name="Takami H."/>
        </authorList>
    </citation>
    <scope>NUCLEOTIDE SEQUENCE</scope>
    <source>
        <strain evidence="1">Expedition CK06-06</strain>
    </source>
</reference>
<sequence>EHHITWHRVINPPWTAIHNCAGTVNSAAFMGSPAETVLLDGATADKEFVNIDSLNTPQFGWRICYVFREKAIKSGGNVYGWNHAYRSLPADDPGWSKLVDQASEGLYRTSDFTPLFQFAATT</sequence>
<dbReference type="EMBL" id="BARS01035445">
    <property type="protein sequence ID" value="GAG18602.1"/>
    <property type="molecule type" value="Genomic_DNA"/>
</dbReference>
<accession>X0W5M6</accession>
<organism evidence="1">
    <name type="scientific">marine sediment metagenome</name>
    <dbReference type="NCBI Taxonomy" id="412755"/>
    <lineage>
        <taxon>unclassified sequences</taxon>
        <taxon>metagenomes</taxon>
        <taxon>ecological metagenomes</taxon>
    </lineage>
</organism>